<evidence type="ECO:0000259" key="1">
    <source>
        <dbReference type="PROSITE" id="PS50222"/>
    </source>
</evidence>
<keyword evidence="3" id="KW-1185">Reference proteome</keyword>
<name>A0A8C5QDX0_9ANUR</name>
<dbReference type="Gene3D" id="3.80.10.10">
    <property type="entry name" value="Ribonuclease Inhibitor"/>
    <property type="match status" value="2"/>
</dbReference>
<dbReference type="Pfam" id="PF13516">
    <property type="entry name" value="LRR_6"/>
    <property type="match status" value="3"/>
</dbReference>
<reference evidence="2" key="1">
    <citation type="submission" date="2025-08" db="UniProtKB">
        <authorList>
            <consortium name="Ensembl"/>
        </authorList>
    </citation>
    <scope>IDENTIFICATION</scope>
</reference>
<feature type="domain" description="EF-hand" evidence="1">
    <location>
        <begin position="300"/>
        <end position="335"/>
    </location>
</feature>
<dbReference type="InterPro" id="IPR052394">
    <property type="entry name" value="LRR-containing"/>
</dbReference>
<evidence type="ECO:0000313" key="3">
    <source>
        <dbReference type="Proteomes" id="UP000694569"/>
    </source>
</evidence>
<dbReference type="AlphaFoldDB" id="A0A8C5QDX0"/>
<protein>
    <submittedName>
        <fullName evidence="2">Leucine rich repeat containing 74A</fullName>
    </submittedName>
</protein>
<dbReference type="PROSITE" id="PS50222">
    <property type="entry name" value="EF_HAND_2"/>
    <property type="match status" value="1"/>
</dbReference>
<dbReference type="PANTHER" id="PTHR24114:SF49">
    <property type="entry name" value="LEUCINE-RICH REPEAT-CONTAINING PROTEIN 74A"/>
    <property type="match status" value="1"/>
</dbReference>
<dbReference type="GO" id="GO:0005509">
    <property type="term" value="F:calcium ion binding"/>
    <property type="evidence" value="ECO:0007669"/>
    <property type="project" value="InterPro"/>
</dbReference>
<sequence length="386" mass="43798">MNNASEPKEKKRKFSIYFSFLFLHITWSCSVSLERPNTVLSSDTSLDHVGSIKDLSNVYLQLCHKEGIVPVSYFIRHINDTHVELNHQGLGSKGTYAIAIALMSNTSITQLSLEDNWMMPEGLAHLMDMMRENCYIQDLVTSKYTTNVCGEYEWVAIFLHSHWESIVIQSACYEYILLNGVVNDTLTVLDLSYNGFGNEGALALGEALKANMSLQRLDISCNRISNEGARLLCKGLETNETLRVLKLSRNPLTVEAALLLLISITKNPESKMEELDISVSKIEAKLIQLYPFVLQDYLDERKLRLLDFFKNMDKDGSMSVPVSDFCRHISPNVRNVAEMKLDTEIHHMVTFWGHSAIQRTPNNSVKLPKCPAVRCFHSAGLFRRIQ</sequence>
<reference evidence="2" key="2">
    <citation type="submission" date="2025-09" db="UniProtKB">
        <authorList>
            <consortium name="Ensembl"/>
        </authorList>
    </citation>
    <scope>IDENTIFICATION</scope>
</reference>
<dbReference type="InterPro" id="IPR002048">
    <property type="entry name" value="EF_hand_dom"/>
</dbReference>
<dbReference type="SMART" id="SM00368">
    <property type="entry name" value="LRR_RI"/>
    <property type="match status" value="4"/>
</dbReference>
<dbReference type="PANTHER" id="PTHR24114">
    <property type="entry name" value="LEUCINE RICH REPEAT FAMILY PROTEIN"/>
    <property type="match status" value="1"/>
</dbReference>
<evidence type="ECO:0000313" key="2">
    <source>
        <dbReference type="Ensembl" id="ENSLLEP00000036056.1"/>
    </source>
</evidence>
<dbReference type="InterPro" id="IPR032675">
    <property type="entry name" value="LRR_dom_sf"/>
</dbReference>
<accession>A0A8C5QDX0</accession>
<dbReference type="GeneTree" id="ENSGT00940000154297"/>
<dbReference type="Proteomes" id="UP000694569">
    <property type="component" value="Unplaced"/>
</dbReference>
<proteinExistence type="predicted"/>
<dbReference type="Ensembl" id="ENSLLET00000037444.1">
    <property type="protein sequence ID" value="ENSLLEP00000036056.1"/>
    <property type="gene ID" value="ENSLLEG00000022779.1"/>
</dbReference>
<organism evidence="2 3">
    <name type="scientific">Leptobrachium leishanense</name>
    <name type="common">Leishan spiny toad</name>
    <dbReference type="NCBI Taxonomy" id="445787"/>
    <lineage>
        <taxon>Eukaryota</taxon>
        <taxon>Metazoa</taxon>
        <taxon>Chordata</taxon>
        <taxon>Craniata</taxon>
        <taxon>Vertebrata</taxon>
        <taxon>Euteleostomi</taxon>
        <taxon>Amphibia</taxon>
        <taxon>Batrachia</taxon>
        <taxon>Anura</taxon>
        <taxon>Pelobatoidea</taxon>
        <taxon>Megophryidae</taxon>
        <taxon>Leptobrachium</taxon>
    </lineage>
</organism>
<gene>
    <name evidence="2" type="primary">LRRC74A</name>
</gene>
<dbReference type="SUPFAM" id="SSF52047">
    <property type="entry name" value="RNI-like"/>
    <property type="match status" value="1"/>
</dbReference>
<dbReference type="OrthoDB" id="120976at2759"/>
<dbReference type="InterPro" id="IPR001611">
    <property type="entry name" value="Leu-rich_rpt"/>
</dbReference>